<accession>A0A1U7PT32</accession>
<dbReference type="STRING" id="1121284.SAMN05660493_01418"/>
<protein>
    <submittedName>
        <fullName evidence="2">Uncharacterized protein</fullName>
    </submittedName>
</protein>
<evidence type="ECO:0000256" key="1">
    <source>
        <dbReference type="SAM" id="MobiDB-lite"/>
    </source>
</evidence>
<name>A0A1U7PT32_9FLAO</name>
<dbReference type="AlphaFoldDB" id="A0A1U7PT32"/>
<evidence type="ECO:0000313" key="2">
    <source>
        <dbReference type="EMBL" id="SIT96725.1"/>
    </source>
</evidence>
<feature type="region of interest" description="Disordered" evidence="1">
    <location>
        <begin position="20"/>
        <end position="58"/>
    </location>
</feature>
<feature type="compositionally biased region" description="Basic and acidic residues" evidence="1">
    <location>
        <begin position="20"/>
        <end position="40"/>
    </location>
</feature>
<dbReference type="RefSeq" id="WP_159435844.1">
    <property type="nucleotide sequence ID" value="NZ_FTPU01000012.1"/>
</dbReference>
<dbReference type="PROSITE" id="PS51257">
    <property type="entry name" value="PROKAR_LIPOPROTEIN"/>
    <property type="match status" value="1"/>
</dbReference>
<keyword evidence="3" id="KW-1185">Reference proteome</keyword>
<gene>
    <name evidence="2" type="ORF">SAMN05660493_01418</name>
</gene>
<sequence length="58" mass="6162">MKKLLLIAVLSIVSTSCIPDKGKIDKDKKSRSADSIRNDGVDSAAANSQNNTADTISR</sequence>
<proteinExistence type="predicted"/>
<feature type="compositionally biased region" description="Polar residues" evidence="1">
    <location>
        <begin position="45"/>
        <end position="58"/>
    </location>
</feature>
<reference evidence="3" key="1">
    <citation type="submission" date="2016-10" db="EMBL/GenBank/DDBJ databases">
        <authorList>
            <person name="Varghese N."/>
            <person name="Submissions S."/>
        </authorList>
    </citation>
    <scope>NUCLEOTIDE SEQUENCE [LARGE SCALE GENOMIC DNA]</scope>
    <source>
        <strain evidence="3">DSM 19482</strain>
    </source>
</reference>
<dbReference type="Proteomes" id="UP000187261">
    <property type="component" value="Unassembled WGS sequence"/>
</dbReference>
<dbReference type="EMBL" id="FTPU01000012">
    <property type="protein sequence ID" value="SIT96725.1"/>
    <property type="molecule type" value="Genomic_DNA"/>
</dbReference>
<organism evidence="2 3">
    <name type="scientific">Epilithonimonas bovis DSM 19482</name>
    <dbReference type="NCBI Taxonomy" id="1121284"/>
    <lineage>
        <taxon>Bacteria</taxon>
        <taxon>Pseudomonadati</taxon>
        <taxon>Bacteroidota</taxon>
        <taxon>Flavobacteriia</taxon>
        <taxon>Flavobacteriales</taxon>
        <taxon>Weeksellaceae</taxon>
        <taxon>Chryseobacterium group</taxon>
        <taxon>Epilithonimonas</taxon>
    </lineage>
</organism>
<evidence type="ECO:0000313" key="3">
    <source>
        <dbReference type="Proteomes" id="UP000187261"/>
    </source>
</evidence>